<evidence type="ECO:0008006" key="3">
    <source>
        <dbReference type="Google" id="ProtNLM"/>
    </source>
</evidence>
<dbReference type="AlphaFoldDB" id="A0A1R3RHG7"/>
<protein>
    <recommendedName>
        <fullName evidence="3">Transcription factor domain-containing protein</fullName>
    </recommendedName>
</protein>
<dbReference type="PANTHER" id="PTHR37540:SF5">
    <property type="entry name" value="TRANSCRIPTION FACTOR DOMAIN-CONTAINING PROTEIN"/>
    <property type="match status" value="1"/>
</dbReference>
<dbReference type="EMBL" id="KV907503">
    <property type="protein sequence ID" value="OOF93934.1"/>
    <property type="molecule type" value="Genomic_DNA"/>
</dbReference>
<feature type="non-terminal residue" evidence="1">
    <location>
        <position position="1"/>
    </location>
</feature>
<feature type="non-terminal residue" evidence="1">
    <location>
        <position position="526"/>
    </location>
</feature>
<organism evidence="1 2">
    <name type="scientific">Aspergillus carbonarius (strain ITEM 5010)</name>
    <dbReference type="NCBI Taxonomy" id="602072"/>
    <lineage>
        <taxon>Eukaryota</taxon>
        <taxon>Fungi</taxon>
        <taxon>Dikarya</taxon>
        <taxon>Ascomycota</taxon>
        <taxon>Pezizomycotina</taxon>
        <taxon>Eurotiomycetes</taxon>
        <taxon>Eurotiomycetidae</taxon>
        <taxon>Eurotiales</taxon>
        <taxon>Aspergillaceae</taxon>
        <taxon>Aspergillus</taxon>
        <taxon>Aspergillus subgen. Circumdati</taxon>
    </lineage>
</organism>
<name>A0A1R3RHG7_ASPC5</name>
<gene>
    <name evidence="1" type="ORF">ASPCADRAFT_14602</name>
</gene>
<dbReference type="OMA" id="PIRYQIS"/>
<sequence length="526" mass="59162">ASRSSLFWIHTDPQSVPNGTSAEDLKRIRSHVMSEHNRKKRLENTKQYKSRACKQSAYRLESTLSTPSDAAVELSGETNNGQTEFGSNDFTYEAILQDDTTVHTLPVPSQAIAVTPWMGGPESIDPFGMSHTPLTDRMMRHLRHFLVDLSRDGVPFQNRRLDKIEKHWGALVQQDPACLHACICVASSDIALKTGEFPLVDPTQPSSALLLDTFHHRGETIRLVNEGLSDPVKAASDGLIAAVSMLLTIEIATGTPAYLKMHLAGLRQMVRLRNTFTDVPYPIRYQISWTDIRVACMAHTKPIFPPVRNPRPSSIPIGSPTEYLAPLASRLFVLSQLTGALSPVMSETIFDLVQLTWYAECIKTSGHHVFDEQTEDYFNGEVLYVEYTLHNDRYMQNGEVKGDASIEGCVRLACLLFHNTTIWEFYPANAGIFPKPLVALRMALETAIPSGYFHLCPDVLIWILVMGACSCNSLMAHERSYFVMELAHVIRAHGIHSWQELRVLLMDFFYLDRTHLVPLRGLWDEI</sequence>
<dbReference type="STRING" id="602072.A0A1R3RHG7"/>
<accession>A0A1R3RHG7</accession>
<dbReference type="OrthoDB" id="4158087at2759"/>
<dbReference type="Proteomes" id="UP000188318">
    <property type="component" value="Unassembled WGS sequence"/>
</dbReference>
<dbReference type="PANTHER" id="PTHR37540">
    <property type="entry name" value="TRANSCRIPTION FACTOR (ACR-2), PUTATIVE-RELATED-RELATED"/>
    <property type="match status" value="1"/>
</dbReference>
<proteinExistence type="predicted"/>
<dbReference type="Pfam" id="PF11951">
    <property type="entry name" value="Fungal_trans_2"/>
    <property type="match status" value="1"/>
</dbReference>
<reference evidence="2" key="1">
    <citation type="journal article" date="2017" name="Genome Biol.">
        <title>Comparative genomics reveals high biological diversity and specific adaptations in the industrially and medically important fungal genus Aspergillus.</title>
        <authorList>
            <person name="de Vries R.P."/>
            <person name="Riley R."/>
            <person name="Wiebenga A."/>
            <person name="Aguilar-Osorio G."/>
            <person name="Amillis S."/>
            <person name="Uchima C.A."/>
            <person name="Anderluh G."/>
            <person name="Asadollahi M."/>
            <person name="Askin M."/>
            <person name="Barry K."/>
            <person name="Battaglia E."/>
            <person name="Bayram O."/>
            <person name="Benocci T."/>
            <person name="Braus-Stromeyer S.A."/>
            <person name="Caldana C."/>
            <person name="Canovas D."/>
            <person name="Cerqueira G.C."/>
            <person name="Chen F."/>
            <person name="Chen W."/>
            <person name="Choi C."/>
            <person name="Clum A."/>
            <person name="Dos Santos R.A."/>
            <person name="Damasio A.R."/>
            <person name="Diallinas G."/>
            <person name="Emri T."/>
            <person name="Fekete E."/>
            <person name="Flipphi M."/>
            <person name="Freyberg S."/>
            <person name="Gallo A."/>
            <person name="Gournas C."/>
            <person name="Habgood R."/>
            <person name="Hainaut M."/>
            <person name="Harispe M.L."/>
            <person name="Henrissat B."/>
            <person name="Hilden K.S."/>
            <person name="Hope R."/>
            <person name="Hossain A."/>
            <person name="Karabika E."/>
            <person name="Karaffa L."/>
            <person name="Karanyi Z."/>
            <person name="Krasevec N."/>
            <person name="Kuo A."/>
            <person name="Kusch H."/>
            <person name="LaButti K."/>
            <person name="Lagendijk E.L."/>
            <person name="Lapidus A."/>
            <person name="Levasseur A."/>
            <person name="Lindquist E."/>
            <person name="Lipzen A."/>
            <person name="Logrieco A.F."/>
            <person name="MacCabe A."/>
            <person name="Maekelae M.R."/>
            <person name="Malavazi I."/>
            <person name="Melin P."/>
            <person name="Meyer V."/>
            <person name="Mielnichuk N."/>
            <person name="Miskei M."/>
            <person name="Molnar A.P."/>
            <person name="Mule G."/>
            <person name="Ngan C.Y."/>
            <person name="Orejas M."/>
            <person name="Orosz E."/>
            <person name="Ouedraogo J.P."/>
            <person name="Overkamp K.M."/>
            <person name="Park H.-S."/>
            <person name="Perrone G."/>
            <person name="Piumi F."/>
            <person name="Punt P.J."/>
            <person name="Ram A.F."/>
            <person name="Ramon A."/>
            <person name="Rauscher S."/>
            <person name="Record E."/>
            <person name="Riano-Pachon D.M."/>
            <person name="Robert V."/>
            <person name="Roehrig J."/>
            <person name="Ruller R."/>
            <person name="Salamov A."/>
            <person name="Salih N.S."/>
            <person name="Samson R.A."/>
            <person name="Sandor E."/>
            <person name="Sanguinetti M."/>
            <person name="Schuetze T."/>
            <person name="Sepcic K."/>
            <person name="Shelest E."/>
            <person name="Sherlock G."/>
            <person name="Sophianopoulou V."/>
            <person name="Squina F.M."/>
            <person name="Sun H."/>
            <person name="Susca A."/>
            <person name="Todd R.B."/>
            <person name="Tsang A."/>
            <person name="Unkles S.E."/>
            <person name="van de Wiele N."/>
            <person name="van Rossen-Uffink D."/>
            <person name="Oliveira J.V."/>
            <person name="Vesth T.C."/>
            <person name="Visser J."/>
            <person name="Yu J.-H."/>
            <person name="Zhou M."/>
            <person name="Andersen M.R."/>
            <person name="Archer D.B."/>
            <person name="Baker S.E."/>
            <person name="Benoit I."/>
            <person name="Brakhage A.A."/>
            <person name="Braus G.H."/>
            <person name="Fischer R."/>
            <person name="Frisvad J.C."/>
            <person name="Goldman G.H."/>
            <person name="Houbraken J."/>
            <person name="Oakley B."/>
            <person name="Pocsi I."/>
            <person name="Scazzocchio C."/>
            <person name="Seiboth B."/>
            <person name="vanKuyk P.A."/>
            <person name="Wortman J."/>
            <person name="Dyer P.S."/>
            <person name="Grigoriev I.V."/>
        </authorList>
    </citation>
    <scope>NUCLEOTIDE SEQUENCE [LARGE SCALE GENOMIC DNA]</scope>
    <source>
        <strain evidence="2">ITEM 5010</strain>
    </source>
</reference>
<evidence type="ECO:0000313" key="1">
    <source>
        <dbReference type="EMBL" id="OOF93934.1"/>
    </source>
</evidence>
<evidence type="ECO:0000313" key="2">
    <source>
        <dbReference type="Proteomes" id="UP000188318"/>
    </source>
</evidence>
<dbReference type="InterPro" id="IPR021858">
    <property type="entry name" value="Fun_TF"/>
</dbReference>
<keyword evidence="2" id="KW-1185">Reference proteome</keyword>
<dbReference type="VEuPathDB" id="FungiDB:ASPCADRAFT_14602"/>